<dbReference type="InterPro" id="IPR017946">
    <property type="entry name" value="PLC-like_Pdiesterase_TIM-brl"/>
</dbReference>
<evidence type="ECO:0000256" key="5">
    <source>
        <dbReference type="SAM" id="MobiDB-lite"/>
    </source>
</evidence>
<evidence type="ECO:0000256" key="1">
    <source>
        <dbReference type="ARBA" id="ARBA00012247"/>
    </source>
</evidence>
<feature type="compositionally biased region" description="Basic and acidic residues" evidence="5">
    <location>
        <begin position="212"/>
        <end position="222"/>
    </location>
</feature>
<dbReference type="STRING" id="554065.E1ZN14"/>
<dbReference type="eggNOG" id="KOG2421">
    <property type="taxonomic scope" value="Eukaryota"/>
</dbReference>
<dbReference type="OrthoDB" id="1058301at2759"/>
<dbReference type="InParanoid" id="E1ZN14"/>
<dbReference type="PROSITE" id="PS51704">
    <property type="entry name" value="GP_PDE"/>
    <property type="match status" value="1"/>
</dbReference>
<evidence type="ECO:0000256" key="3">
    <source>
        <dbReference type="ARBA" id="ARBA00022801"/>
    </source>
</evidence>
<evidence type="ECO:0000256" key="4">
    <source>
        <dbReference type="ARBA" id="ARBA00047512"/>
    </source>
</evidence>
<feature type="domain" description="GP-PDE" evidence="6">
    <location>
        <begin position="60"/>
        <end position="409"/>
    </location>
</feature>
<protein>
    <recommendedName>
        <fullName evidence="1">glycerophosphodiester phosphodiesterase</fullName>
        <ecNumber evidence="1">3.1.4.46</ecNumber>
    </recommendedName>
</protein>
<name>E1ZN14_CHLVA</name>
<dbReference type="RefSeq" id="XP_005844997.1">
    <property type="nucleotide sequence ID" value="XM_005844935.1"/>
</dbReference>
<dbReference type="Pfam" id="PF03009">
    <property type="entry name" value="GDPD"/>
    <property type="match status" value="1"/>
</dbReference>
<dbReference type="SUPFAM" id="SSF51695">
    <property type="entry name" value="PLC-like phosphodiesterases"/>
    <property type="match status" value="1"/>
</dbReference>
<evidence type="ECO:0000313" key="8">
    <source>
        <dbReference type="Proteomes" id="UP000008141"/>
    </source>
</evidence>
<evidence type="ECO:0000313" key="7">
    <source>
        <dbReference type="EMBL" id="EFN52895.1"/>
    </source>
</evidence>
<dbReference type="EC" id="3.1.4.46" evidence="1"/>
<sequence length="414" mass="43266">MAAQSSTPGACTASSQRPGGSNTGRSSLAMVRAAPTATSSVDWPQLKPFAGMLDVAADTVALGGHRGMGANVWHPSSSQPMAAPFRENTLLSFKAASESGATFLEFDVQVCADGVPVIWHDNYVVFGDEANPTSCRIADLTSQAFRQLAPINVSRATAAADTGVLLGGSPTSSSASLASLESFACSTASSAASAATSTTSSGTTRLLRKHRNDTPAEPHEPTLRSWQCEQEDHFPTLAEVFAGIPPSVAFDLEIKMAVPDDVVVTPAHEVDRMVSATLAAVDAGLAAHGPRTIMFSSFDPEVCLEVKRRRPGAVVMFLSGGGQYSHVDLRRTSIAAAVAFASGAALQGVILNTRALQLEAHMVEEARSRGLRVMTYGQPNDNPEWVRYQHFLGVQGVIVDDVAGVASALATALG</sequence>
<organism evidence="8">
    <name type="scientific">Chlorella variabilis</name>
    <name type="common">Green alga</name>
    <dbReference type="NCBI Taxonomy" id="554065"/>
    <lineage>
        <taxon>Eukaryota</taxon>
        <taxon>Viridiplantae</taxon>
        <taxon>Chlorophyta</taxon>
        <taxon>core chlorophytes</taxon>
        <taxon>Trebouxiophyceae</taxon>
        <taxon>Chlorellales</taxon>
        <taxon>Chlorellaceae</taxon>
        <taxon>Chlorella clade</taxon>
        <taxon>Chlorella</taxon>
    </lineage>
</organism>
<dbReference type="GeneID" id="17352155"/>
<accession>E1ZN14</accession>
<dbReference type="GO" id="GO:0008889">
    <property type="term" value="F:glycerophosphodiester phosphodiesterase activity"/>
    <property type="evidence" value="ECO:0007669"/>
    <property type="project" value="UniProtKB-EC"/>
</dbReference>
<dbReference type="GO" id="GO:0046475">
    <property type="term" value="P:glycerophospholipid catabolic process"/>
    <property type="evidence" value="ECO:0007669"/>
    <property type="project" value="TreeGrafter"/>
</dbReference>
<dbReference type="InterPro" id="IPR030395">
    <property type="entry name" value="GP_PDE_dom"/>
</dbReference>
<evidence type="ECO:0000259" key="6">
    <source>
        <dbReference type="PROSITE" id="PS51704"/>
    </source>
</evidence>
<dbReference type="EMBL" id="GL433854">
    <property type="protein sequence ID" value="EFN52895.1"/>
    <property type="molecule type" value="Genomic_DNA"/>
</dbReference>
<feature type="region of interest" description="Disordered" evidence="5">
    <location>
        <begin position="1"/>
        <end position="26"/>
    </location>
</feature>
<feature type="compositionally biased region" description="Low complexity" evidence="5">
    <location>
        <begin position="194"/>
        <end position="204"/>
    </location>
</feature>
<dbReference type="PANTHER" id="PTHR22958">
    <property type="entry name" value="GLYCEROPHOSPHORYL DIESTER PHOSPHODIESTERASE"/>
    <property type="match status" value="1"/>
</dbReference>
<keyword evidence="3" id="KW-0378">Hydrolase</keyword>
<comment type="catalytic activity">
    <reaction evidence="4">
        <text>a sn-glycero-3-phosphodiester + H2O = an alcohol + sn-glycerol 3-phosphate + H(+)</text>
        <dbReference type="Rhea" id="RHEA:12969"/>
        <dbReference type="ChEBI" id="CHEBI:15377"/>
        <dbReference type="ChEBI" id="CHEBI:15378"/>
        <dbReference type="ChEBI" id="CHEBI:30879"/>
        <dbReference type="ChEBI" id="CHEBI:57597"/>
        <dbReference type="ChEBI" id="CHEBI:83408"/>
        <dbReference type="EC" id="3.1.4.46"/>
    </reaction>
</comment>
<reference evidence="7 8" key="1">
    <citation type="journal article" date="2010" name="Plant Cell">
        <title>The Chlorella variabilis NC64A genome reveals adaptation to photosymbiosis, coevolution with viruses, and cryptic sex.</title>
        <authorList>
            <person name="Blanc G."/>
            <person name="Duncan G."/>
            <person name="Agarkova I."/>
            <person name="Borodovsky M."/>
            <person name="Gurnon J."/>
            <person name="Kuo A."/>
            <person name="Lindquist E."/>
            <person name="Lucas S."/>
            <person name="Pangilinan J."/>
            <person name="Polle J."/>
            <person name="Salamov A."/>
            <person name="Terry A."/>
            <person name="Yamada T."/>
            <person name="Dunigan D.D."/>
            <person name="Grigoriev I.V."/>
            <person name="Claverie J.M."/>
            <person name="Van Etten J.L."/>
        </authorList>
    </citation>
    <scope>NUCLEOTIDE SEQUENCE [LARGE SCALE GENOMIC DNA]</scope>
    <source>
        <strain evidence="7 8">NC64A</strain>
    </source>
</reference>
<dbReference type="PANTHER" id="PTHR22958:SF1">
    <property type="entry name" value="GLYCEROPHOSPHOCHOLINE PHOSPHODIESTERASE GPCPD1"/>
    <property type="match status" value="1"/>
</dbReference>
<keyword evidence="2" id="KW-0319">Glycerol metabolism</keyword>
<dbReference type="InterPro" id="IPR051578">
    <property type="entry name" value="GDPD"/>
</dbReference>
<dbReference type="GO" id="GO:0006071">
    <property type="term" value="P:glycerol metabolic process"/>
    <property type="evidence" value="ECO:0007669"/>
    <property type="project" value="UniProtKB-KW"/>
</dbReference>
<keyword evidence="8" id="KW-1185">Reference proteome</keyword>
<gene>
    <name evidence="7" type="ORF">CHLNCDRAFT_138426</name>
</gene>
<dbReference type="OMA" id="HANGRMI"/>
<proteinExistence type="predicted"/>
<dbReference type="KEGG" id="cvr:CHLNCDRAFT_138426"/>
<dbReference type="AlphaFoldDB" id="E1ZN14"/>
<dbReference type="Proteomes" id="UP000008141">
    <property type="component" value="Unassembled WGS sequence"/>
</dbReference>
<feature type="region of interest" description="Disordered" evidence="5">
    <location>
        <begin position="194"/>
        <end position="225"/>
    </location>
</feature>
<evidence type="ECO:0000256" key="2">
    <source>
        <dbReference type="ARBA" id="ARBA00022798"/>
    </source>
</evidence>
<dbReference type="Gene3D" id="3.20.20.190">
    <property type="entry name" value="Phosphatidylinositol (PI) phosphodiesterase"/>
    <property type="match status" value="1"/>
</dbReference>